<dbReference type="GO" id="GO:0003700">
    <property type="term" value="F:DNA-binding transcription factor activity"/>
    <property type="evidence" value="ECO:0007669"/>
    <property type="project" value="InterPro"/>
</dbReference>
<dbReference type="Pfam" id="PF12840">
    <property type="entry name" value="HTH_20"/>
    <property type="match status" value="1"/>
</dbReference>
<dbReference type="PROSITE" id="PS50987">
    <property type="entry name" value="HTH_ARSR_2"/>
    <property type="match status" value="1"/>
</dbReference>
<dbReference type="Proteomes" id="UP000535182">
    <property type="component" value="Unassembled WGS sequence"/>
</dbReference>
<sequence>MGSRSPMMRFFDSLLRRVASYSRKGIFGTAMKKKATSKRVSLSEEQFQAIARVLGDARRLAMVQQIAGSEGMECSALRVHEYISPATVSHHMKELSEAGLVEIRRSGRGANLFLCRSVFDAYVRRLASL</sequence>
<dbReference type="InterPro" id="IPR036388">
    <property type="entry name" value="WH-like_DNA-bd_sf"/>
</dbReference>
<reference evidence="2 3" key="1">
    <citation type="submission" date="2020-08" db="EMBL/GenBank/DDBJ databases">
        <title>Genomic Encyclopedia of Type Strains, Phase IV (KMG-V): Genome sequencing to study the core and pangenomes of soil and plant-associated prokaryotes.</title>
        <authorList>
            <person name="Whitman W."/>
        </authorList>
    </citation>
    <scope>NUCLEOTIDE SEQUENCE [LARGE SCALE GENOMIC DNA]</scope>
    <source>
        <strain evidence="2 3">X5P2</strain>
    </source>
</reference>
<dbReference type="EMBL" id="JACHEB010000006">
    <property type="protein sequence ID" value="MBB5329280.1"/>
    <property type="molecule type" value="Genomic_DNA"/>
</dbReference>
<keyword evidence="3" id="KW-1185">Reference proteome</keyword>
<evidence type="ECO:0000259" key="1">
    <source>
        <dbReference type="PROSITE" id="PS50987"/>
    </source>
</evidence>
<dbReference type="InterPro" id="IPR001845">
    <property type="entry name" value="HTH_ArsR_DNA-bd_dom"/>
</dbReference>
<organism evidence="2 3">
    <name type="scientific">Tunturiibacter gelidiferens</name>
    <dbReference type="NCBI Taxonomy" id="3069689"/>
    <lineage>
        <taxon>Bacteria</taxon>
        <taxon>Pseudomonadati</taxon>
        <taxon>Acidobacteriota</taxon>
        <taxon>Terriglobia</taxon>
        <taxon>Terriglobales</taxon>
        <taxon>Acidobacteriaceae</taxon>
        <taxon>Tunturiibacter</taxon>
    </lineage>
</organism>
<name>A0A9X0QFH5_9BACT</name>
<dbReference type="RefSeq" id="WP_260698268.1">
    <property type="nucleotide sequence ID" value="NZ_JACHEB010000006.1"/>
</dbReference>
<dbReference type="PRINTS" id="PR00778">
    <property type="entry name" value="HTHARSR"/>
</dbReference>
<gene>
    <name evidence="2" type="ORF">HDF14_002898</name>
</gene>
<evidence type="ECO:0000313" key="2">
    <source>
        <dbReference type="EMBL" id="MBB5329280.1"/>
    </source>
</evidence>
<dbReference type="InterPro" id="IPR036390">
    <property type="entry name" value="WH_DNA-bd_sf"/>
</dbReference>
<dbReference type="SUPFAM" id="SSF46785">
    <property type="entry name" value="Winged helix' DNA-binding domain"/>
    <property type="match status" value="1"/>
</dbReference>
<feature type="domain" description="HTH arsR-type" evidence="1">
    <location>
        <begin position="39"/>
        <end position="129"/>
    </location>
</feature>
<comment type="caution">
    <text evidence="2">The sequence shown here is derived from an EMBL/GenBank/DDBJ whole genome shotgun (WGS) entry which is preliminary data.</text>
</comment>
<dbReference type="Gene3D" id="1.10.10.10">
    <property type="entry name" value="Winged helix-like DNA-binding domain superfamily/Winged helix DNA-binding domain"/>
    <property type="match status" value="1"/>
</dbReference>
<protein>
    <submittedName>
        <fullName evidence="2">ArsR family transcriptional regulator</fullName>
    </submittedName>
</protein>
<dbReference type="CDD" id="cd00090">
    <property type="entry name" value="HTH_ARSR"/>
    <property type="match status" value="1"/>
</dbReference>
<dbReference type="AlphaFoldDB" id="A0A9X0QFH5"/>
<dbReference type="InterPro" id="IPR011991">
    <property type="entry name" value="ArsR-like_HTH"/>
</dbReference>
<dbReference type="SMART" id="SM00418">
    <property type="entry name" value="HTH_ARSR"/>
    <property type="match status" value="1"/>
</dbReference>
<evidence type="ECO:0000313" key="3">
    <source>
        <dbReference type="Proteomes" id="UP000535182"/>
    </source>
</evidence>
<accession>A0A9X0QFH5</accession>
<proteinExistence type="predicted"/>